<comment type="caution">
    <text evidence="2">The sequence shown here is derived from an EMBL/GenBank/DDBJ whole genome shotgun (WGS) entry which is preliminary data.</text>
</comment>
<evidence type="ECO:0000256" key="1">
    <source>
        <dbReference type="SAM" id="MobiDB-lite"/>
    </source>
</evidence>
<feature type="compositionally biased region" description="Low complexity" evidence="1">
    <location>
        <begin position="278"/>
        <end position="302"/>
    </location>
</feature>
<sequence length="490" mass="57097">MLYPDDPGSFLESCYTTKTDGYQCNIFATTYLENMNAFIRIPQKDLIYHLEKIDLIEVLDLRTRLHFQFLKSFNIDINSVKLRNKKHNLPDIYFYTKALIDNKFSKEDMEKVYITIKSNNDESTKVKTKKRLLNNSRREGDENDDADDDEIEITSENTNMKHSLNEILNFNQDINKKINELCQFDFMALYNLVLNLQTELADVKKLVNSNCNANKNRAQNDQHIDHNKPNTSQSIEQPDIMELDTSKENQTNDDQLKSKVQWNHMVQYNSFDNNKPLNSSNNRFSNRGRGNLSRGRGGTNRSHNNSHQHRSYQSRSRSSSQSRTLPYHQKLNNTRTLHTFDSTDPNSTPIPLNNNNASKQDNGWKIAGTKRRYKKTSKSIYGTQESSLIKSSIIERKFDIYIGHIHKDITIDQMNEYLQSLNFETSDLTELTNQHNNFKSFTLKIRFSDKDKALDPGVWPSNIKIRPFFVTKRNEQTNNSTQSSNNNQTN</sequence>
<evidence type="ECO:0000313" key="3">
    <source>
        <dbReference type="Proteomes" id="UP000663879"/>
    </source>
</evidence>
<dbReference type="Proteomes" id="UP000663879">
    <property type="component" value="Unassembled WGS sequence"/>
</dbReference>
<feature type="region of interest" description="Disordered" evidence="1">
    <location>
        <begin position="125"/>
        <end position="149"/>
    </location>
</feature>
<reference evidence="2" key="1">
    <citation type="submission" date="2021-02" db="EMBL/GenBank/DDBJ databases">
        <authorList>
            <person name="Nowell W R."/>
        </authorList>
    </citation>
    <scope>NUCLEOTIDE SEQUENCE</scope>
    <source>
        <strain evidence="2">Ploen Becks lab</strain>
    </source>
</reference>
<protein>
    <submittedName>
        <fullName evidence="2">Uncharacterized protein</fullName>
    </submittedName>
</protein>
<feature type="compositionally biased region" description="Low complexity" evidence="1">
    <location>
        <begin position="313"/>
        <end position="323"/>
    </location>
</feature>
<keyword evidence="3" id="KW-1185">Reference proteome</keyword>
<accession>A0A813X1K7</accession>
<feature type="compositionally biased region" description="Polar residues" evidence="1">
    <location>
        <begin position="339"/>
        <end position="361"/>
    </location>
</feature>
<dbReference type="AlphaFoldDB" id="A0A813X1K7"/>
<gene>
    <name evidence="2" type="ORF">OXX778_LOCUS9643</name>
</gene>
<feature type="region of interest" description="Disordered" evidence="1">
    <location>
        <begin position="270"/>
        <end position="327"/>
    </location>
</feature>
<feature type="compositionally biased region" description="Basic and acidic residues" evidence="1">
    <location>
        <begin position="218"/>
        <end position="228"/>
    </location>
</feature>
<dbReference type="OrthoDB" id="7362285at2759"/>
<evidence type="ECO:0000313" key="2">
    <source>
        <dbReference type="EMBL" id="CAF0865190.1"/>
    </source>
</evidence>
<organism evidence="2 3">
    <name type="scientific">Brachionus calyciflorus</name>
    <dbReference type="NCBI Taxonomy" id="104777"/>
    <lineage>
        <taxon>Eukaryota</taxon>
        <taxon>Metazoa</taxon>
        <taxon>Spiralia</taxon>
        <taxon>Gnathifera</taxon>
        <taxon>Rotifera</taxon>
        <taxon>Eurotatoria</taxon>
        <taxon>Monogononta</taxon>
        <taxon>Pseudotrocha</taxon>
        <taxon>Ploima</taxon>
        <taxon>Brachionidae</taxon>
        <taxon>Brachionus</taxon>
    </lineage>
</organism>
<dbReference type="EMBL" id="CAJNOC010001442">
    <property type="protein sequence ID" value="CAF0865190.1"/>
    <property type="molecule type" value="Genomic_DNA"/>
</dbReference>
<feature type="region of interest" description="Disordered" evidence="1">
    <location>
        <begin position="215"/>
        <end position="238"/>
    </location>
</feature>
<name>A0A813X1K7_9BILA</name>
<proteinExistence type="predicted"/>
<feature type="region of interest" description="Disordered" evidence="1">
    <location>
        <begin position="339"/>
        <end position="362"/>
    </location>
</feature>